<dbReference type="STRING" id="947013.SAMN04488109_5463"/>
<dbReference type="PROSITE" id="PS51257">
    <property type="entry name" value="PROKAR_LIPOPROTEIN"/>
    <property type="match status" value="1"/>
</dbReference>
<evidence type="ECO:0000313" key="3">
    <source>
        <dbReference type="EMBL" id="SHH79458.1"/>
    </source>
</evidence>
<dbReference type="AlphaFoldDB" id="A0A1M5VW72"/>
<dbReference type="InterPro" id="IPR053195">
    <property type="entry name" value="Bax-like"/>
</dbReference>
<sequence>MAFRLQVSIFASVAMMLALAGCRSRGGAVVATEVVNLKSLNEVVMLKDELVKPILYTNVAGLDRLPTPQAKATFISAVLPSILVAKHRIEEDRKRMVTLRDKVEWEPADSTFFLDMQLRYKARNVNDLIGRMRTLPNSIVLAQTAVESGWGQSRFFLSASNLFGIWSFNASEPRIAAARTRGNKMIYLRAYPDMSQSIQHYFEILARSTAYRSLRKARLRTDNPFKLLPHLKYFSERRSAYTRQLKSVILENNLTQYDRFRIDPQYIEGE</sequence>
<dbReference type="OrthoDB" id="9810444at2"/>
<name>A0A1M5VW72_9BACT</name>
<keyword evidence="4" id="KW-1185">Reference proteome</keyword>
<dbReference type="Proteomes" id="UP000184212">
    <property type="component" value="Unassembled WGS sequence"/>
</dbReference>
<dbReference type="PANTHER" id="PTHR40572:SF1">
    <property type="entry name" value="PROTEIN BAX"/>
    <property type="match status" value="1"/>
</dbReference>
<reference evidence="3 4" key="1">
    <citation type="submission" date="2016-11" db="EMBL/GenBank/DDBJ databases">
        <authorList>
            <person name="Jaros S."/>
            <person name="Januszkiewicz K."/>
            <person name="Wedrychowicz H."/>
        </authorList>
    </citation>
    <scope>NUCLEOTIDE SEQUENCE [LARGE SCALE GENOMIC DNA]</scope>
    <source>
        <strain evidence="3 4">DSM 24574</strain>
    </source>
</reference>
<organism evidence="3 4">
    <name type="scientific">Chryseolinea serpens</name>
    <dbReference type="NCBI Taxonomy" id="947013"/>
    <lineage>
        <taxon>Bacteria</taxon>
        <taxon>Pseudomonadati</taxon>
        <taxon>Bacteroidota</taxon>
        <taxon>Cytophagia</taxon>
        <taxon>Cytophagales</taxon>
        <taxon>Fulvivirgaceae</taxon>
        <taxon>Chryseolinea</taxon>
    </lineage>
</organism>
<feature type="domain" description="Mannosyl-glycoprotein endo-beta-N-acetylglucosamidase-like" evidence="2">
    <location>
        <begin position="134"/>
        <end position="254"/>
    </location>
</feature>
<evidence type="ECO:0000313" key="4">
    <source>
        <dbReference type="Proteomes" id="UP000184212"/>
    </source>
</evidence>
<evidence type="ECO:0000256" key="1">
    <source>
        <dbReference type="SAM" id="SignalP"/>
    </source>
</evidence>
<keyword evidence="1" id="KW-0732">Signal</keyword>
<protein>
    <submittedName>
        <fullName evidence="3">Bax protein</fullName>
    </submittedName>
</protein>
<proteinExistence type="predicted"/>
<dbReference type="InterPro" id="IPR002901">
    <property type="entry name" value="MGlyc_endo_b_GlcNAc-like_dom"/>
</dbReference>
<dbReference type="GO" id="GO:0004040">
    <property type="term" value="F:amidase activity"/>
    <property type="evidence" value="ECO:0007669"/>
    <property type="project" value="InterPro"/>
</dbReference>
<gene>
    <name evidence="3" type="ORF">SAMN04488109_5463</name>
</gene>
<dbReference type="Pfam" id="PF01832">
    <property type="entry name" value="Glucosaminidase"/>
    <property type="match status" value="1"/>
</dbReference>
<dbReference type="Gene3D" id="1.10.530.10">
    <property type="match status" value="1"/>
</dbReference>
<feature type="chain" id="PRO_5012341559" evidence="1">
    <location>
        <begin position="21"/>
        <end position="270"/>
    </location>
</feature>
<feature type="signal peptide" evidence="1">
    <location>
        <begin position="1"/>
        <end position="20"/>
    </location>
</feature>
<accession>A0A1M5VW72</accession>
<dbReference type="RefSeq" id="WP_073140924.1">
    <property type="nucleotide sequence ID" value="NZ_FQWQ01000004.1"/>
</dbReference>
<dbReference type="PANTHER" id="PTHR40572">
    <property type="entry name" value="PROTEIN BAX"/>
    <property type="match status" value="1"/>
</dbReference>
<evidence type="ECO:0000259" key="2">
    <source>
        <dbReference type="Pfam" id="PF01832"/>
    </source>
</evidence>
<dbReference type="EMBL" id="FQWQ01000004">
    <property type="protein sequence ID" value="SHH79458.1"/>
    <property type="molecule type" value="Genomic_DNA"/>
</dbReference>